<dbReference type="Gene3D" id="3.40.50.12230">
    <property type="match status" value="1"/>
</dbReference>
<accession>A0AAD5TFQ5</accession>
<evidence type="ECO:0000256" key="4">
    <source>
        <dbReference type="ARBA" id="ARBA00022917"/>
    </source>
</evidence>
<dbReference type="InterPro" id="IPR011034">
    <property type="entry name" value="Formyl_transferase-like_C_sf"/>
</dbReference>
<evidence type="ECO:0000259" key="6">
    <source>
        <dbReference type="Pfam" id="PF02911"/>
    </source>
</evidence>
<comment type="similarity">
    <text evidence="1">Belongs to the Fmt family.</text>
</comment>
<dbReference type="InterPro" id="IPR002376">
    <property type="entry name" value="Formyl_transf_N"/>
</dbReference>
<sequence length="294" mass="31502">MDELKYIVLTPVPLKLFAASAGIKVHSAPPKTLRDWKIPESSTPFTLAVVVSFGYFLPRRVIASFPDGALNVHPSLLPKYRGAAPLQHTILNDDREGGVSIIELDDKRFDVGQILKQTRINIPPKTRFSTLHDQLGTIGAADLLSVIADLPSHKAHAQLQDESAASSAPKISKMMAVVDWTRSAREIATVDRAIGEKIPLHTTFRGRRIQLLTILDPDESGVPPASTSAAAAAPKPGSLDIDISAGMLRVACGSGTWLGVSMVKVEGKNAVRIPDFVNGYQLKSGAGQNNSFGS</sequence>
<organism evidence="7 8">
    <name type="scientific">Geranomyces variabilis</name>
    <dbReference type="NCBI Taxonomy" id="109894"/>
    <lineage>
        <taxon>Eukaryota</taxon>
        <taxon>Fungi</taxon>
        <taxon>Fungi incertae sedis</taxon>
        <taxon>Chytridiomycota</taxon>
        <taxon>Chytridiomycota incertae sedis</taxon>
        <taxon>Chytridiomycetes</taxon>
        <taxon>Spizellomycetales</taxon>
        <taxon>Powellomycetaceae</taxon>
        <taxon>Geranomyces</taxon>
    </lineage>
</organism>
<feature type="domain" description="Formyl transferase N-terminal" evidence="5">
    <location>
        <begin position="47"/>
        <end position="140"/>
    </location>
</feature>
<evidence type="ECO:0000256" key="1">
    <source>
        <dbReference type="ARBA" id="ARBA00010699"/>
    </source>
</evidence>
<keyword evidence="8" id="KW-1185">Reference proteome</keyword>
<dbReference type="EMBL" id="JADGJQ010000053">
    <property type="protein sequence ID" value="KAJ3175325.1"/>
    <property type="molecule type" value="Genomic_DNA"/>
</dbReference>
<evidence type="ECO:0000313" key="7">
    <source>
        <dbReference type="EMBL" id="KAJ3175325.1"/>
    </source>
</evidence>
<dbReference type="Proteomes" id="UP001212152">
    <property type="component" value="Unassembled WGS sequence"/>
</dbReference>
<dbReference type="SUPFAM" id="SSF50486">
    <property type="entry name" value="FMT C-terminal domain-like"/>
    <property type="match status" value="1"/>
</dbReference>
<dbReference type="PANTHER" id="PTHR11138">
    <property type="entry name" value="METHIONYL-TRNA FORMYLTRANSFERASE"/>
    <property type="match status" value="1"/>
</dbReference>
<dbReference type="PANTHER" id="PTHR11138:SF5">
    <property type="entry name" value="METHIONYL-TRNA FORMYLTRANSFERASE, MITOCHONDRIAL"/>
    <property type="match status" value="1"/>
</dbReference>
<comment type="caution">
    <text evidence="7">The sequence shown here is derived from an EMBL/GenBank/DDBJ whole genome shotgun (WGS) entry which is preliminary data.</text>
</comment>
<protein>
    <recommendedName>
        <fullName evidence="2">methionyl-tRNA formyltransferase</fullName>
        <ecNumber evidence="2">2.1.2.9</ecNumber>
    </recommendedName>
</protein>
<dbReference type="GO" id="GO:0005739">
    <property type="term" value="C:mitochondrion"/>
    <property type="evidence" value="ECO:0007669"/>
    <property type="project" value="TreeGrafter"/>
</dbReference>
<keyword evidence="3" id="KW-0808">Transferase</keyword>
<dbReference type="InterPro" id="IPR036477">
    <property type="entry name" value="Formyl_transf_N_sf"/>
</dbReference>
<evidence type="ECO:0000259" key="5">
    <source>
        <dbReference type="Pfam" id="PF00551"/>
    </source>
</evidence>
<reference evidence="7" key="1">
    <citation type="submission" date="2020-05" db="EMBL/GenBank/DDBJ databases">
        <title>Phylogenomic resolution of chytrid fungi.</title>
        <authorList>
            <person name="Stajich J.E."/>
            <person name="Amses K."/>
            <person name="Simmons R."/>
            <person name="Seto K."/>
            <person name="Myers J."/>
            <person name="Bonds A."/>
            <person name="Quandt C.A."/>
            <person name="Barry K."/>
            <person name="Liu P."/>
            <person name="Grigoriev I."/>
            <person name="Longcore J.E."/>
            <person name="James T.Y."/>
        </authorList>
    </citation>
    <scope>NUCLEOTIDE SEQUENCE</scope>
    <source>
        <strain evidence="7">JEL0379</strain>
    </source>
</reference>
<gene>
    <name evidence="7" type="ORF">HDU87_006275</name>
</gene>
<dbReference type="AlphaFoldDB" id="A0AAD5TFQ5"/>
<dbReference type="SUPFAM" id="SSF53328">
    <property type="entry name" value="Formyltransferase"/>
    <property type="match status" value="1"/>
</dbReference>
<evidence type="ECO:0000256" key="3">
    <source>
        <dbReference type="ARBA" id="ARBA00022679"/>
    </source>
</evidence>
<evidence type="ECO:0000313" key="8">
    <source>
        <dbReference type="Proteomes" id="UP001212152"/>
    </source>
</evidence>
<feature type="domain" description="Formyl transferase C-terminal" evidence="6">
    <location>
        <begin position="170"/>
        <end position="280"/>
    </location>
</feature>
<keyword evidence="4" id="KW-0648">Protein biosynthesis</keyword>
<proteinExistence type="inferred from homology"/>
<dbReference type="EC" id="2.1.2.9" evidence="2"/>
<dbReference type="InterPro" id="IPR041711">
    <property type="entry name" value="Met-tRNA-FMT_N"/>
</dbReference>
<dbReference type="InterPro" id="IPR005793">
    <property type="entry name" value="Formyl_trans_C"/>
</dbReference>
<name>A0AAD5TFQ5_9FUNG</name>
<dbReference type="GO" id="GO:0004479">
    <property type="term" value="F:methionyl-tRNA formyltransferase activity"/>
    <property type="evidence" value="ECO:0007669"/>
    <property type="project" value="UniProtKB-EC"/>
</dbReference>
<dbReference type="CDD" id="cd08646">
    <property type="entry name" value="FMT_core_Met-tRNA-FMT_N"/>
    <property type="match status" value="1"/>
</dbReference>
<evidence type="ECO:0000256" key="2">
    <source>
        <dbReference type="ARBA" id="ARBA00012261"/>
    </source>
</evidence>
<dbReference type="Pfam" id="PF00551">
    <property type="entry name" value="Formyl_trans_N"/>
    <property type="match status" value="1"/>
</dbReference>
<dbReference type="Pfam" id="PF02911">
    <property type="entry name" value="Formyl_trans_C"/>
    <property type="match status" value="1"/>
</dbReference>